<keyword evidence="1" id="KW-0812">Transmembrane</keyword>
<keyword evidence="1" id="KW-0472">Membrane</keyword>
<dbReference type="Proteomes" id="UP000032066">
    <property type="component" value="Unassembled WGS sequence"/>
</dbReference>
<name>A0A0D0Q3K5_KITGR</name>
<evidence type="ECO:0000313" key="3">
    <source>
        <dbReference type="Proteomes" id="UP000032066"/>
    </source>
</evidence>
<evidence type="ECO:0000313" key="2">
    <source>
        <dbReference type="EMBL" id="KIQ65543.1"/>
    </source>
</evidence>
<evidence type="ECO:0000256" key="1">
    <source>
        <dbReference type="SAM" id="Phobius"/>
    </source>
</evidence>
<gene>
    <name evidence="2" type="ORF">TR51_16970</name>
</gene>
<organism evidence="2 3">
    <name type="scientific">Kitasatospora griseola</name>
    <name type="common">Streptomyces griseolosporeus</name>
    <dbReference type="NCBI Taxonomy" id="2064"/>
    <lineage>
        <taxon>Bacteria</taxon>
        <taxon>Bacillati</taxon>
        <taxon>Actinomycetota</taxon>
        <taxon>Actinomycetes</taxon>
        <taxon>Kitasatosporales</taxon>
        <taxon>Streptomycetaceae</taxon>
        <taxon>Kitasatospora</taxon>
    </lineage>
</organism>
<dbReference type="AlphaFoldDB" id="A0A0D0Q3K5"/>
<comment type="caution">
    <text evidence="2">The sequence shown here is derived from an EMBL/GenBank/DDBJ whole genome shotgun (WGS) entry which is preliminary data.</text>
</comment>
<keyword evidence="3" id="KW-1185">Reference proteome</keyword>
<keyword evidence="1" id="KW-1133">Transmembrane helix</keyword>
<feature type="transmembrane region" description="Helical" evidence="1">
    <location>
        <begin position="6"/>
        <end position="24"/>
    </location>
</feature>
<dbReference type="RefSeq" id="WP_043911825.1">
    <property type="nucleotide sequence ID" value="NZ_JXZB01000002.1"/>
</dbReference>
<sequence length="78" mass="8380">MTSKPLYIAAAYILVIVGGILSWVGDFVRHPAVPQVVQGLGIFAALYVAAQAIERLVEPFTVLARADDAGRPLHVPLR</sequence>
<proteinExistence type="predicted"/>
<dbReference type="STRING" id="2064.TR51_16970"/>
<feature type="transmembrane region" description="Helical" evidence="1">
    <location>
        <begin position="36"/>
        <end position="53"/>
    </location>
</feature>
<protein>
    <submittedName>
        <fullName evidence="2">Uncharacterized protein</fullName>
    </submittedName>
</protein>
<reference evidence="2 3" key="1">
    <citation type="submission" date="2015-02" db="EMBL/GenBank/DDBJ databases">
        <title>Draft genome sequence of Kitasatospora griseola MF730-N6, a bafilomycin, terpentecin and satosporin producer.</title>
        <authorList>
            <person name="Arens J.C."/>
            <person name="Haltli B."/>
            <person name="Kerr R.G."/>
        </authorList>
    </citation>
    <scope>NUCLEOTIDE SEQUENCE [LARGE SCALE GENOMIC DNA]</scope>
    <source>
        <strain evidence="2 3">MF730-N6</strain>
    </source>
</reference>
<dbReference type="EMBL" id="JXZB01000002">
    <property type="protein sequence ID" value="KIQ65543.1"/>
    <property type="molecule type" value="Genomic_DNA"/>
</dbReference>
<accession>A0A0D0Q3K5</accession>